<dbReference type="EMBL" id="UINC01224040">
    <property type="protein sequence ID" value="SVE53483.1"/>
    <property type="molecule type" value="Genomic_DNA"/>
</dbReference>
<feature type="non-terminal residue" evidence="2">
    <location>
        <position position="1"/>
    </location>
</feature>
<gene>
    <name evidence="2" type="ORF">METZ01_LOCUS506337</name>
</gene>
<reference evidence="2" key="1">
    <citation type="submission" date="2018-05" db="EMBL/GenBank/DDBJ databases">
        <authorList>
            <person name="Lanie J.A."/>
            <person name="Ng W.-L."/>
            <person name="Kazmierczak K.M."/>
            <person name="Andrzejewski T.M."/>
            <person name="Davidsen T.M."/>
            <person name="Wayne K.J."/>
            <person name="Tettelin H."/>
            <person name="Glass J.I."/>
            <person name="Rusch D."/>
            <person name="Podicherti R."/>
            <person name="Tsui H.-C.T."/>
            <person name="Winkler M.E."/>
        </authorList>
    </citation>
    <scope>NUCLEOTIDE SEQUENCE</scope>
</reference>
<evidence type="ECO:0000256" key="1">
    <source>
        <dbReference type="SAM" id="MobiDB-lite"/>
    </source>
</evidence>
<feature type="region of interest" description="Disordered" evidence="1">
    <location>
        <begin position="1"/>
        <end position="26"/>
    </location>
</feature>
<accession>A0A383EAS7</accession>
<proteinExistence type="predicted"/>
<protein>
    <submittedName>
        <fullName evidence="2">Uncharacterized protein</fullName>
    </submittedName>
</protein>
<dbReference type="AlphaFoldDB" id="A0A383EAS7"/>
<organism evidence="2">
    <name type="scientific">marine metagenome</name>
    <dbReference type="NCBI Taxonomy" id="408172"/>
    <lineage>
        <taxon>unclassified sequences</taxon>
        <taxon>metagenomes</taxon>
        <taxon>ecological metagenomes</taxon>
    </lineage>
</organism>
<sequence>KLPVTRGTEFNLRPELAAPGSGDQVV</sequence>
<evidence type="ECO:0000313" key="2">
    <source>
        <dbReference type="EMBL" id="SVE53483.1"/>
    </source>
</evidence>
<name>A0A383EAS7_9ZZZZ</name>